<evidence type="ECO:0000256" key="11">
    <source>
        <dbReference type="HAMAP-Rule" id="MF_01479"/>
    </source>
</evidence>
<dbReference type="PANTHER" id="PTHR38839">
    <property type="entry name" value="TRANSCRIPTIONAL REGULATOR WHID-RELATED"/>
    <property type="match status" value="1"/>
</dbReference>
<comment type="similarity">
    <text evidence="2 11">Belongs to the WhiB family.</text>
</comment>
<comment type="PTM">
    <text evidence="11">The Fe-S cluster can be nitrosylated by nitric oxide (NO).</text>
</comment>
<evidence type="ECO:0000256" key="1">
    <source>
        <dbReference type="ARBA" id="ARBA00004496"/>
    </source>
</evidence>
<keyword evidence="14" id="KW-1185">Reference proteome</keyword>
<protein>
    <recommendedName>
        <fullName evidence="11">Transcriptional regulator WhiB</fullName>
    </recommendedName>
</protein>
<sequence>MTIVDEPPRLPRVVPEWHESGACNLFPELDFIDAKGPAADACRVICRACPVRLQCATDALERGEPWGIWGGLDRLDRKAVAAELGYPAPAVMPEHGTNSRYAKWGCKCADCRAAHTLYESERRITARRKAKARGLWVSPLALDRPVRVGRHLLGPGQLLLPLPGLPPHHAAEPRPSDLDLAA</sequence>
<comment type="cofactor">
    <cofactor evidence="11">
        <name>[4Fe-4S] cluster</name>
        <dbReference type="ChEBI" id="CHEBI:49883"/>
    </cofactor>
    <text evidence="11">Binds 1 [4Fe-4S] cluster per subunit. Following nitrosylation of the [4Fe-4S] cluster binds 1 [4Fe-8(NO)] cluster per subunit.</text>
</comment>
<keyword evidence="11" id="KW-0963">Cytoplasm</keyword>
<organism evidence="13 14">
    <name type="scientific">Amycolatopsis heterodermiae</name>
    <dbReference type="NCBI Taxonomy" id="3110235"/>
    <lineage>
        <taxon>Bacteria</taxon>
        <taxon>Bacillati</taxon>
        <taxon>Actinomycetota</taxon>
        <taxon>Actinomycetes</taxon>
        <taxon>Pseudonocardiales</taxon>
        <taxon>Pseudonocardiaceae</taxon>
        <taxon>Amycolatopsis</taxon>
    </lineage>
</organism>
<evidence type="ECO:0000256" key="3">
    <source>
        <dbReference type="ARBA" id="ARBA00022485"/>
    </source>
</evidence>
<comment type="caution">
    <text evidence="13">The sequence shown here is derived from an EMBL/GenBank/DDBJ whole genome shotgun (WGS) entry which is preliminary data.</text>
</comment>
<comment type="subcellular location">
    <subcellularLocation>
        <location evidence="1 11">Cytoplasm</location>
    </subcellularLocation>
</comment>
<comment type="function">
    <text evidence="11">Acts as a transcriptional regulator. Probably redox-responsive. The apo- but not holo-form probably binds DNA.</text>
</comment>
<evidence type="ECO:0000256" key="5">
    <source>
        <dbReference type="ARBA" id="ARBA00023004"/>
    </source>
</evidence>
<evidence type="ECO:0000256" key="10">
    <source>
        <dbReference type="ARBA" id="ARBA00023163"/>
    </source>
</evidence>
<evidence type="ECO:0000256" key="9">
    <source>
        <dbReference type="ARBA" id="ARBA00023157"/>
    </source>
</evidence>
<keyword evidence="7 11" id="KW-0805">Transcription regulation</keyword>
<dbReference type="InterPro" id="IPR034768">
    <property type="entry name" value="4FE4S_WBL"/>
</dbReference>
<dbReference type="PROSITE" id="PS51674">
    <property type="entry name" value="4FE4S_WBL"/>
    <property type="match status" value="1"/>
</dbReference>
<dbReference type="Proteomes" id="UP001304298">
    <property type="component" value="Unassembled WGS sequence"/>
</dbReference>
<dbReference type="HAMAP" id="MF_01479">
    <property type="entry name" value="WhiB"/>
    <property type="match status" value="1"/>
</dbReference>
<name>A0ABU5RN53_9PSEU</name>
<comment type="PTM">
    <text evidence="11">Upon Fe-S cluster removal intramolecular disulfide bonds are formed.</text>
</comment>
<evidence type="ECO:0000256" key="4">
    <source>
        <dbReference type="ARBA" id="ARBA00022723"/>
    </source>
</evidence>
<gene>
    <name evidence="11" type="primary">whiB</name>
    <name evidence="13" type="ORF">VA596_49975</name>
</gene>
<evidence type="ECO:0000256" key="7">
    <source>
        <dbReference type="ARBA" id="ARBA00023015"/>
    </source>
</evidence>
<keyword evidence="4 11" id="KW-0479">Metal-binding</keyword>
<dbReference type="RefSeq" id="WP_323337873.1">
    <property type="nucleotide sequence ID" value="NZ_JAYFSI010000027.1"/>
</dbReference>
<evidence type="ECO:0000256" key="2">
    <source>
        <dbReference type="ARBA" id="ARBA00006597"/>
    </source>
</evidence>
<feature type="binding site" evidence="11">
    <location>
        <position position="55"/>
    </location>
    <ligand>
        <name>[4Fe-4S] cluster</name>
        <dbReference type="ChEBI" id="CHEBI:49883"/>
    </ligand>
</feature>
<dbReference type="Pfam" id="PF02467">
    <property type="entry name" value="Whib"/>
    <property type="match status" value="1"/>
</dbReference>
<keyword evidence="6 11" id="KW-0411">Iron-sulfur</keyword>
<feature type="binding site" evidence="11">
    <location>
        <position position="46"/>
    </location>
    <ligand>
        <name>[4Fe-4S] cluster</name>
        <dbReference type="ChEBI" id="CHEBI:49883"/>
    </ligand>
</feature>
<evidence type="ECO:0000259" key="12">
    <source>
        <dbReference type="PROSITE" id="PS51674"/>
    </source>
</evidence>
<keyword evidence="3 11" id="KW-0004">4Fe-4S</keyword>
<dbReference type="EMBL" id="JAYFSI010000027">
    <property type="protein sequence ID" value="MEA5367740.1"/>
    <property type="molecule type" value="Genomic_DNA"/>
</dbReference>
<evidence type="ECO:0000256" key="8">
    <source>
        <dbReference type="ARBA" id="ARBA00023125"/>
    </source>
</evidence>
<evidence type="ECO:0000256" key="6">
    <source>
        <dbReference type="ARBA" id="ARBA00023014"/>
    </source>
</evidence>
<feature type="domain" description="4Fe-4S Wbl-type" evidence="12">
    <location>
        <begin position="22"/>
        <end position="79"/>
    </location>
</feature>
<reference evidence="13 14" key="1">
    <citation type="submission" date="2023-12" db="EMBL/GenBank/DDBJ databases">
        <title>Amycolatopsis sp. V23-08.</title>
        <authorList>
            <person name="Somphong A."/>
        </authorList>
    </citation>
    <scope>NUCLEOTIDE SEQUENCE [LARGE SCALE GENOMIC DNA]</scope>
    <source>
        <strain evidence="13 14">V23-08</strain>
    </source>
</reference>
<keyword evidence="8 11" id="KW-0238">DNA-binding</keyword>
<keyword evidence="10 11" id="KW-0804">Transcription</keyword>
<dbReference type="InterPro" id="IPR003482">
    <property type="entry name" value="Whib"/>
</dbReference>
<accession>A0ABU5RN53</accession>
<evidence type="ECO:0000313" key="14">
    <source>
        <dbReference type="Proteomes" id="UP001304298"/>
    </source>
</evidence>
<proteinExistence type="inferred from homology"/>
<evidence type="ECO:0000313" key="13">
    <source>
        <dbReference type="EMBL" id="MEA5367740.1"/>
    </source>
</evidence>
<keyword evidence="9 11" id="KW-1015">Disulfide bond</keyword>
<keyword evidence="5 11" id="KW-0408">Iron</keyword>
<feature type="binding site" evidence="11">
    <location>
        <position position="49"/>
    </location>
    <ligand>
        <name>[4Fe-4S] cluster</name>
        <dbReference type="ChEBI" id="CHEBI:49883"/>
    </ligand>
</feature>
<feature type="binding site" evidence="11">
    <location>
        <position position="23"/>
    </location>
    <ligand>
        <name>[4Fe-4S] cluster</name>
        <dbReference type="ChEBI" id="CHEBI:49883"/>
    </ligand>
</feature>